<gene>
    <name evidence="1" type="ORF">HH303_19215</name>
</gene>
<comment type="caution">
    <text evidence="1">The sequence shown here is derived from an EMBL/GenBank/DDBJ whole genome shotgun (WGS) entry which is preliminary data.</text>
</comment>
<protein>
    <submittedName>
        <fullName evidence="1">Uncharacterized protein</fullName>
    </submittedName>
</protein>
<keyword evidence="2" id="KW-1185">Reference proteome</keyword>
<dbReference type="Proteomes" id="UP000539372">
    <property type="component" value="Unassembled WGS sequence"/>
</dbReference>
<dbReference type="EMBL" id="JABBNT010000007">
    <property type="protein sequence ID" value="NMM46629.1"/>
    <property type="molecule type" value="Genomic_DNA"/>
</dbReference>
<reference evidence="1 2" key="1">
    <citation type="submission" date="2020-04" db="EMBL/GenBank/DDBJ databases">
        <title>Rhodospirillaceae bacterium KN72 isolated from deep sea.</title>
        <authorList>
            <person name="Zhang D.-C."/>
        </authorList>
    </citation>
    <scope>NUCLEOTIDE SEQUENCE [LARGE SCALE GENOMIC DNA]</scope>
    <source>
        <strain evidence="1 2">KN72</strain>
    </source>
</reference>
<proteinExistence type="predicted"/>
<evidence type="ECO:0000313" key="1">
    <source>
        <dbReference type="EMBL" id="NMM46629.1"/>
    </source>
</evidence>
<dbReference type="RefSeq" id="WP_169627025.1">
    <property type="nucleotide sequence ID" value="NZ_JABBNT010000007.1"/>
</dbReference>
<organism evidence="1 2">
    <name type="scientific">Pacificispira spongiicola</name>
    <dbReference type="NCBI Taxonomy" id="2729598"/>
    <lineage>
        <taxon>Bacteria</taxon>
        <taxon>Pseudomonadati</taxon>
        <taxon>Pseudomonadota</taxon>
        <taxon>Alphaproteobacteria</taxon>
        <taxon>Rhodospirillales</taxon>
        <taxon>Rhodospirillaceae</taxon>
        <taxon>Pacificispira</taxon>
    </lineage>
</organism>
<accession>A0A7Y0HIJ6</accession>
<name>A0A7Y0HIJ6_9PROT</name>
<evidence type="ECO:0000313" key="2">
    <source>
        <dbReference type="Proteomes" id="UP000539372"/>
    </source>
</evidence>
<sequence>MLSNNNSEIFRVATAYAAAKKSATVEPDAAQAVRDLGRDRFYDALANDYRAKNATSGMGGLGLLSGSTVSGFAGFLGVQQDSTSEWIADQEAQIEQMVEDGADAKELQGAYNVLAQLRLYQAEQAMYAQMFPEDDDRENTGFGPFGASIDTNSMPSDALALFAQYG</sequence>
<dbReference type="AlphaFoldDB" id="A0A7Y0HIJ6"/>